<dbReference type="Proteomes" id="UP000054018">
    <property type="component" value="Unassembled WGS sequence"/>
</dbReference>
<sequence length="50" mass="5517">RANKKHVFVRGCHTSTAALLTLDGMAMGTVVEGSMTHSKFMEWLEHDVVS</sequence>
<reference evidence="1 2" key="1">
    <citation type="submission" date="2014-04" db="EMBL/GenBank/DDBJ databases">
        <authorList>
            <consortium name="DOE Joint Genome Institute"/>
            <person name="Kuo A."/>
            <person name="Kohler A."/>
            <person name="Costa M.D."/>
            <person name="Nagy L.G."/>
            <person name="Floudas D."/>
            <person name="Copeland A."/>
            <person name="Barry K.W."/>
            <person name="Cichocki N."/>
            <person name="Veneault-Fourrey C."/>
            <person name="LaButti K."/>
            <person name="Lindquist E.A."/>
            <person name="Lipzen A."/>
            <person name="Lundell T."/>
            <person name="Morin E."/>
            <person name="Murat C."/>
            <person name="Sun H."/>
            <person name="Tunlid A."/>
            <person name="Henrissat B."/>
            <person name="Grigoriev I.V."/>
            <person name="Hibbett D.S."/>
            <person name="Martin F."/>
            <person name="Nordberg H.P."/>
            <person name="Cantor M.N."/>
            <person name="Hua S.X."/>
        </authorList>
    </citation>
    <scope>NUCLEOTIDE SEQUENCE [LARGE SCALE GENOMIC DNA]</scope>
    <source>
        <strain evidence="1 2">441</strain>
    </source>
</reference>
<keyword evidence="2" id="KW-1185">Reference proteome</keyword>
<feature type="non-terminal residue" evidence="1">
    <location>
        <position position="50"/>
    </location>
</feature>
<evidence type="ECO:0000313" key="1">
    <source>
        <dbReference type="EMBL" id="KIK19399.1"/>
    </source>
</evidence>
<dbReference type="OrthoDB" id="2142724at2759"/>
<dbReference type="EMBL" id="KN833784">
    <property type="protein sequence ID" value="KIK19399.1"/>
    <property type="molecule type" value="Genomic_DNA"/>
</dbReference>
<gene>
    <name evidence="1" type="ORF">PISMIDRAFT_41351</name>
</gene>
<organism evidence="1 2">
    <name type="scientific">Pisolithus microcarpus 441</name>
    <dbReference type="NCBI Taxonomy" id="765257"/>
    <lineage>
        <taxon>Eukaryota</taxon>
        <taxon>Fungi</taxon>
        <taxon>Dikarya</taxon>
        <taxon>Basidiomycota</taxon>
        <taxon>Agaricomycotina</taxon>
        <taxon>Agaricomycetes</taxon>
        <taxon>Agaricomycetidae</taxon>
        <taxon>Boletales</taxon>
        <taxon>Sclerodermatineae</taxon>
        <taxon>Pisolithaceae</taxon>
        <taxon>Pisolithus</taxon>
    </lineage>
</organism>
<protein>
    <submittedName>
        <fullName evidence="1">Uncharacterized protein</fullName>
    </submittedName>
</protein>
<evidence type="ECO:0000313" key="2">
    <source>
        <dbReference type="Proteomes" id="UP000054018"/>
    </source>
</evidence>
<proteinExistence type="predicted"/>
<dbReference type="HOGENOM" id="CLU_214584_0_0_1"/>
<dbReference type="AlphaFoldDB" id="A0A0C9YZK2"/>
<accession>A0A0C9YZK2</accession>
<reference evidence="2" key="2">
    <citation type="submission" date="2015-01" db="EMBL/GenBank/DDBJ databases">
        <title>Evolutionary Origins and Diversification of the Mycorrhizal Mutualists.</title>
        <authorList>
            <consortium name="DOE Joint Genome Institute"/>
            <consortium name="Mycorrhizal Genomics Consortium"/>
            <person name="Kohler A."/>
            <person name="Kuo A."/>
            <person name="Nagy L.G."/>
            <person name="Floudas D."/>
            <person name="Copeland A."/>
            <person name="Barry K.W."/>
            <person name="Cichocki N."/>
            <person name="Veneault-Fourrey C."/>
            <person name="LaButti K."/>
            <person name="Lindquist E.A."/>
            <person name="Lipzen A."/>
            <person name="Lundell T."/>
            <person name="Morin E."/>
            <person name="Murat C."/>
            <person name="Riley R."/>
            <person name="Ohm R."/>
            <person name="Sun H."/>
            <person name="Tunlid A."/>
            <person name="Henrissat B."/>
            <person name="Grigoriev I.V."/>
            <person name="Hibbett D.S."/>
            <person name="Martin F."/>
        </authorList>
    </citation>
    <scope>NUCLEOTIDE SEQUENCE [LARGE SCALE GENOMIC DNA]</scope>
    <source>
        <strain evidence="2">441</strain>
    </source>
</reference>
<name>A0A0C9YZK2_9AGAM</name>
<feature type="non-terminal residue" evidence="1">
    <location>
        <position position="1"/>
    </location>
</feature>